<evidence type="ECO:0000256" key="1">
    <source>
        <dbReference type="SAM" id="MobiDB-lite"/>
    </source>
</evidence>
<organism evidence="2 3">
    <name type="scientific">Lachnellula suecica</name>
    <dbReference type="NCBI Taxonomy" id="602035"/>
    <lineage>
        <taxon>Eukaryota</taxon>
        <taxon>Fungi</taxon>
        <taxon>Dikarya</taxon>
        <taxon>Ascomycota</taxon>
        <taxon>Pezizomycotina</taxon>
        <taxon>Leotiomycetes</taxon>
        <taxon>Helotiales</taxon>
        <taxon>Lachnaceae</taxon>
        <taxon>Lachnellula</taxon>
    </lineage>
</organism>
<dbReference type="OrthoDB" id="3438854at2759"/>
<sequence length="145" mass="16706">MASRRPRKSEPAIQSEYSDEESQPLSTERSAEEMMKMGQDVVNKGKKRREDKRKAIEDDHEKRVKEAKGKIDALFAVRNGRVTKYQKNLWTRLETLNAKRENLEQLILASTLSLEQHTLNIANELQAMFDGRMEDIQGENADESA</sequence>
<dbReference type="EMBL" id="QGMK01003409">
    <property type="protein sequence ID" value="TVY52877.1"/>
    <property type="molecule type" value="Genomic_DNA"/>
</dbReference>
<dbReference type="Proteomes" id="UP000469558">
    <property type="component" value="Unassembled WGS sequence"/>
</dbReference>
<keyword evidence="3" id="KW-1185">Reference proteome</keyword>
<proteinExistence type="predicted"/>
<name>A0A8T9BQ54_9HELO</name>
<dbReference type="AlphaFoldDB" id="A0A8T9BQ54"/>
<gene>
    <name evidence="2" type="ORF">LSUE1_G009752</name>
</gene>
<feature type="region of interest" description="Disordered" evidence="1">
    <location>
        <begin position="1"/>
        <end position="61"/>
    </location>
</feature>
<evidence type="ECO:0000313" key="3">
    <source>
        <dbReference type="Proteomes" id="UP000469558"/>
    </source>
</evidence>
<comment type="caution">
    <text evidence="2">The sequence shown here is derived from an EMBL/GenBank/DDBJ whole genome shotgun (WGS) entry which is preliminary data.</text>
</comment>
<evidence type="ECO:0000313" key="2">
    <source>
        <dbReference type="EMBL" id="TVY52877.1"/>
    </source>
</evidence>
<accession>A0A8T9BQ54</accession>
<reference evidence="2 3" key="1">
    <citation type="submission" date="2018-05" db="EMBL/GenBank/DDBJ databases">
        <title>Genome sequencing and assembly of the regulated plant pathogen Lachnellula willkommii and related sister species for the development of diagnostic species identification markers.</title>
        <authorList>
            <person name="Giroux E."/>
            <person name="Bilodeau G."/>
        </authorList>
    </citation>
    <scope>NUCLEOTIDE SEQUENCE [LARGE SCALE GENOMIC DNA]</scope>
    <source>
        <strain evidence="2 3">CBS 268.59</strain>
    </source>
</reference>
<feature type="compositionally biased region" description="Basic and acidic residues" evidence="1">
    <location>
        <begin position="52"/>
        <end position="61"/>
    </location>
</feature>
<protein>
    <submittedName>
        <fullName evidence="2">Uncharacterized protein</fullName>
    </submittedName>
</protein>